<dbReference type="EMBL" id="MH909328">
    <property type="protein sequence ID" value="QBQ66420.1"/>
    <property type="molecule type" value="Genomic_DNA"/>
</dbReference>
<protein>
    <submittedName>
        <fullName evidence="2">Uncharacterized protein</fullName>
    </submittedName>
</protein>
<geneLocation type="plasmid" evidence="2">
    <name>pD920-IMP</name>
</geneLocation>
<organism evidence="2">
    <name type="scientific">Klebsiella pneumoniae</name>
    <dbReference type="NCBI Taxonomy" id="573"/>
    <lineage>
        <taxon>Bacteria</taxon>
        <taxon>Pseudomonadati</taxon>
        <taxon>Pseudomonadota</taxon>
        <taxon>Gammaproteobacteria</taxon>
        <taxon>Enterobacterales</taxon>
        <taxon>Enterobacteriaceae</taxon>
        <taxon>Klebsiella/Raoultella group</taxon>
        <taxon>Klebsiella</taxon>
        <taxon>Klebsiella pneumoniae complex</taxon>
    </lineage>
</organism>
<evidence type="ECO:0000313" key="2">
    <source>
        <dbReference type="EMBL" id="QBQ66420.1"/>
    </source>
</evidence>
<proteinExistence type="predicted"/>
<evidence type="ECO:0000256" key="1">
    <source>
        <dbReference type="SAM" id="MobiDB-lite"/>
    </source>
</evidence>
<accession>A0A482LYE8</accession>
<reference evidence="2" key="1">
    <citation type="submission" date="2018-09" db="EMBL/GenBank/DDBJ databases">
        <authorList>
            <person name="Zhou D."/>
        </authorList>
    </citation>
    <scope>NUCLEOTIDE SEQUENCE</scope>
    <source>
        <strain evidence="2">D920</strain>
        <plasmid evidence="2">pD920-IMP</plasmid>
    </source>
</reference>
<feature type="compositionally biased region" description="Basic and acidic residues" evidence="1">
    <location>
        <begin position="1"/>
        <end position="12"/>
    </location>
</feature>
<name>A0A482LYE8_KLEPN</name>
<keyword evidence="2" id="KW-0614">Plasmid</keyword>
<dbReference type="AlphaFoldDB" id="A0A482LYE8"/>
<feature type="region of interest" description="Disordered" evidence="1">
    <location>
        <begin position="1"/>
        <end position="74"/>
    </location>
</feature>
<sequence length="74" mass="7977">MPTPEGRWHPEGAGRPLAAGRVRRRVWPAKRSAEAEGGGVSGRCPRKRGETGTGSMRSTAERPRRGNALCGIRI</sequence>